<dbReference type="InterPro" id="IPR003439">
    <property type="entry name" value="ABC_transporter-like_ATP-bd"/>
</dbReference>
<dbReference type="InterPro" id="IPR035979">
    <property type="entry name" value="RBD_domain_sf"/>
</dbReference>
<feature type="transmembrane region" description="Helical" evidence="1">
    <location>
        <begin position="12"/>
        <end position="35"/>
    </location>
</feature>
<evidence type="ECO:0000256" key="1">
    <source>
        <dbReference type="SAM" id="Phobius"/>
    </source>
</evidence>
<keyword evidence="1" id="KW-1133">Transmembrane helix</keyword>
<evidence type="ECO:0000313" key="4">
    <source>
        <dbReference type="EMBL" id="KAG5562937.1"/>
    </source>
</evidence>
<dbReference type="InterPro" id="IPR000504">
    <property type="entry name" value="RRM_dom"/>
</dbReference>
<protein>
    <submittedName>
        <fullName evidence="4">Uncharacterized protein</fullName>
    </submittedName>
</protein>
<keyword evidence="5" id="KW-1185">Reference proteome</keyword>
<dbReference type="GO" id="GO:0005524">
    <property type="term" value="F:ATP binding"/>
    <property type="evidence" value="ECO:0007669"/>
    <property type="project" value="InterPro"/>
</dbReference>
<proteinExistence type="predicted"/>
<dbReference type="Gene3D" id="3.30.70.330">
    <property type="match status" value="1"/>
</dbReference>
<dbReference type="AlphaFoldDB" id="A0AAV6LDU3"/>
<dbReference type="Proteomes" id="UP000823749">
    <property type="component" value="Chromosome 2"/>
</dbReference>
<organism evidence="4 5">
    <name type="scientific">Rhododendron griersonianum</name>
    <dbReference type="NCBI Taxonomy" id="479676"/>
    <lineage>
        <taxon>Eukaryota</taxon>
        <taxon>Viridiplantae</taxon>
        <taxon>Streptophyta</taxon>
        <taxon>Embryophyta</taxon>
        <taxon>Tracheophyta</taxon>
        <taxon>Spermatophyta</taxon>
        <taxon>Magnoliopsida</taxon>
        <taxon>eudicotyledons</taxon>
        <taxon>Gunneridae</taxon>
        <taxon>Pentapetalae</taxon>
        <taxon>asterids</taxon>
        <taxon>Ericales</taxon>
        <taxon>Ericaceae</taxon>
        <taxon>Ericoideae</taxon>
        <taxon>Rhodoreae</taxon>
        <taxon>Rhododendron</taxon>
    </lineage>
</organism>
<keyword evidence="1" id="KW-0812">Transmembrane</keyword>
<comment type="caution">
    <text evidence="4">The sequence shown here is derived from an EMBL/GenBank/DDBJ whole genome shotgun (WGS) entry which is preliminary data.</text>
</comment>
<evidence type="ECO:0000313" key="5">
    <source>
        <dbReference type="Proteomes" id="UP000823749"/>
    </source>
</evidence>
<dbReference type="InterPro" id="IPR012677">
    <property type="entry name" value="Nucleotide-bd_a/b_plait_sf"/>
</dbReference>
<dbReference type="InterPro" id="IPR027417">
    <property type="entry name" value="P-loop_NTPase"/>
</dbReference>
<dbReference type="Gene3D" id="3.40.50.300">
    <property type="entry name" value="P-loop containing nucleotide triphosphate hydrolases"/>
    <property type="match status" value="1"/>
</dbReference>
<gene>
    <name evidence="4" type="ORF">RHGRI_005615</name>
</gene>
<dbReference type="GO" id="GO:0003723">
    <property type="term" value="F:RNA binding"/>
    <property type="evidence" value="ECO:0007669"/>
    <property type="project" value="InterPro"/>
</dbReference>
<evidence type="ECO:0000259" key="3">
    <source>
        <dbReference type="Pfam" id="PF00076"/>
    </source>
</evidence>
<dbReference type="GO" id="GO:0016887">
    <property type="term" value="F:ATP hydrolysis activity"/>
    <property type="evidence" value="ECO:0007669"/>
    <property type="project" value="InterPro"/>
</dbReference>
<reference evidence="4" key="1">
    <citation type="submission" date="2020-08" db="EMBL/GenBank/DDBJ databases">
        <title>Plant Genome Project.</title>
        <authorList>
            <person name="Zhang R.-G."/>
        </authorList>
    </citation>
    <scope>NUCLEOTIDE SEQUENCE</scope>
    <source>
        <strain evidence="4">WSP0</strain>
        <tissue evidence="4">Leaf</tissue>
    </source>
</reference>
<dbReference type="Pfam" id="PF00005">
    <property type="entry name" value="ABC_tran"/>
    <property type="match status" value="1"/>
</dbReference>
<sequence>MEFDGFFCCSPVFGFLFSAGFVVIGAGFSAFDLFFAELAMAFWRSNQFRSDHGCSSFNTFTVYVDNLPFDMDVVWLRQIFKGYGPVLDAFIPLKRSSRESILNLASSDLVLKRKRLMRCSGLMVGLKGLIKEVLAKENGSKWLETSAVGELLVCRDTKELQDLFISHGIWDAHIRYMGVLYVLLSFDSKESLDSFLEDNKVCLSQWFASVEAWIKHRMMPSRCTWLSCFRVPLNVWNTHTFSNISKIWGETVKIDELTAKSLAFDKGRIFILTEQLECINEVVNLNVKGVLYPIKVVEDPVAETTRERRVVSIMKVKNGISAKNGLTYEEMLALCTFLVITNTIVFGCCGQKSVLGLIRLAPSKKRKIQILKDVSGIVKPSRMTLLLGPPNAGKTTLLLALAGKLDRDLRLSGKVTYCGHELNEFVPQRTCAYISQLDLHYGGMTVRETLDLSGRCFGVGKRYEMLVELSRREKEAGIKPDPEIDAFMKATAVSGQESSLATDYIIKILGLDICADILVGDEMRRGISGGQKKRVTTGMISKTVKRKHILFLLITAFSPCFFQLRMFSFPCQ</sequence>
<accession>A0AAV6LDU3</accession>
<dbReference type="PANTHER" id="PTHR48040">
    <property type="entry name" value="PLEIOTROPIC DRUG RESISTANCE PROTEIN 1-LIKE ISOFORM X1"/>
    <property type="match status" value="1"/>
</dbReference>
<name>A0AAV6LDU3_9ERIC</name>
<feature type="domain" description="ABC transporter" evidence="2">
    <location>
        <begin position="371"/>
        <end position="536"/>
    </location>
</feature>
<dbReference type="Pfam" id="PF00076">
    <property type="entry name" value="RRM_1"/>
    <property type="match status" value="1"/>
</dbReference>
<keyword evidence="1" id="KW-0472">Membrane</keyword>
<dbReference type="PANTHER" id="PTHR48040:SF60">
    <property type="entry name" value="ABC TRANSPORTER DOMAIN-CONTAINING PROTEIN"/>
    <property type="match status" value="1"/>
</dbReference>
<dbReference type="SUPFAM" id="SSF54928">
    <property type="entry name" value="RNA-binding domain, RBD"/>
    <property type="match status" value="1"/>
</dbReference>
<dbReference type="SUPFAM" id="SSF52540">
    <property type="entry name" value="P-loop containing nucleoside triphosphate hydrolases"/>
    <property type="match status" value="1"/>
</dbReference>
<dbReference type="EMBL" id="JACTNZ010000002">
    <property type="protein sequence ID" value="KAG5562937.1"/>
    <property type="molecule type" value="Genomic_DNA"/>
</dbReference>
<feature type="domain" description="RRM" evidence="3">
    <location>
        <begin position="62"/>
        <end position="94"/>
    </location>
</feature>
<evidence type="ECO:0000259" key="2">
    <source>
        <dbReference type="Pfam" id="PF00005"/>
    </source>
</evidence>